<evidence type="ECO:0000259" key="4">
    <source>
        <dbReference type="Pfam" id="PF22766"/>
    </source>
</evidence>
<name>A0ABD3HNB2_9MARC</name>
<dbReference type="EMBL" id="JBJQOH010000003">
    <property type="protein sequence ID" value="KAL3693047.1"/>
    <property type="molecule type" value="Genomic_DNA"/>
</dbReference>
<sequence>MGIPTMNSTLKELLPHSSAGEIDESAFLSASDLITLLDRIRICSEEIKEKVFKTVTTYDTDFKRIISQADRTAADVQSVSEELQAVLELFGGSAGNLDQSSLFSSQRFQKIPKNEEAEGSANVPVDIRICNLASEIHGIRKRIKEREDALVVVNAVSSLFAQLLSTERKFTPKHLVEAASNMRHLQRKLRVELEYDGQSTDNFEDVKPFKLLQDAWRERFQKLVNILENMFAKAILVKKSSSELSVTSPVHCDSLEAGSEPATIELSVIFKAMDVVGVLDAKLAILGDAIHKHILIPILRDPSLVVSTTDVTNSYPNSRSSLTLIKSVSQDNKGGQNDEPVSFVYSRVAQVIRFLHKNIFGDHAKWMGRFGRLFWPTLAETIISGCLSKAVPNETSQLKEFHKIADLTKEFEIALANEGLIPNFDRAKGDKLSNFAADVEVHFATKKRKHVLAQTRDMIMQADYVLSESSWGKSVSRLPEDSDTFGDRSISRLHNFGAVSSVARKLLAIIHDTIEDASLATPRTARELYHASRDAVQLYRALIPVKLGSGTSSLSQAAALFHNDCLYIAHELLTFVYQYGDALPVPLKENFTFVDLVPVFRLLAKELMNQQVSIVAGELMTKLDQARGFQRTDEKQLYEITQQSLQQVLAIFNNLATLWRPVLSQKVYTEVVSRLIENVVSRIVCEVLAIDDIAVQESVQLQKILRVVEESFPPYLTPPQTDEINGDQVPGEDSDPIEKSVPSWRKLGGLLNLLDMSLVTITQAWESGDLSSRGFSAAEVQKFIRAVFSETPFRQQCLLRIVPKF</sequence>
<evidence type="ECO:0008006" key="7">
    <source>
        <dbReference type="Google" id="ProtNLM"/>
    </source>
</evidence>
<evidence type="ECO:0000313" key="5">
    <source>
        <dbReference type="EMBL" id="KAL3693047.1"/>
    </source>
</evidence>
<gene>
    <name evidence="5" type="ORF">R1sor_006698</name>
</gene>
<dbReference type="InterPro" id="IPR046362">
    <property type="entry name" value="Zw10/DSL1_C_sf"/>
</dbReference>
<dbReference type="PANTHER" id="PTHR12205">
    <property type="entry name" value="CENTROMERE/KINETOCHORE PROTEIN ZW10"/>
    <property type="match status" value="1"/>
</dbReference>
<feature type="domain" description="Centromere/kinetochore protein zw10 C-terminal" evidence="3">
    <location>
        <begin position="498"/>
        <end position="620"/>
    </location>
</feature>
<dbReference type="InterPro" id="IPR048343">
    <property type="entry name" value="ZW10_C"/>
</dbReference>
<dbReference type="AlphaFoldDB" id="A0ABD3HNB2"/>
<dbReference type="InterPro" id="IPR055148">
    <property type="entry name" value="ZW10_C_2"/>
</dbReference>
<dbReference type="Proteomes" id="UP001633002">
    <property type="component" value="Unassembled WGS sequence"/>
</dbReference>
<organism evidence="5 6">
    <name type="scientific">Riccia sorocarpa</name>
    <dbReference type="NCBI Taxonomy" id="122646"/>
    <lineage>
        <taxon>Eukaryota</taxon>
        <taxon>Viridiplantae</taxon>
        <taxon>Streptophyta</taxon>
        <taxon>Embryophyta</taxon>
        <taxon>Marchantiophyta</taxon>
        <taxon>Marchantiopsida</taxon>
        <taxon>Marchantiidae</taxon>
        <taxon>Marchantiales</taxon>
        <taxon>Ricciaceae</taxon>
        <taxon>Riccia</taxon>
    </lineage>
</organism>
<keyword evidence="6" id="KW-1185">Reference proteome</keyword>
<comment type="caution">
    <text evidence="5">The sequence shown here is derived from an EMBL/GenBank/DDBJ whole genome shotgun (WGS) entry which is preliminary data.</text>
</comment>
<feature type="domain" description="ZW10 C-terminal helical" evidence="4">
    <location>
        <begin position="644"/>
        <end position="801"/>
    </location>
</feature>
<dbReference type="Gene3D" id="1.10.357.150">
    <property type="match status" value="1"/>
</dbReference>
<evidence type="ECO:0000259" key="3">
    <source>
        <dbReference type="Pfam" id="PF20666"/>
    </source>
</evidence>
<proteinExistence type="predicted"/>
<dbReference type="Pfam" id="PF20666">
    <property type="entry name" value="ZW10_C"/>
    <property type="match status" value="1"/>
</dbReference>
<evidence type="ECO:0000259" key="2">
    <source>
        <dbReference type="Pfam" id="PF20665"/>
    </source>
</evidence>
<feature type="region of interest" description="Disordered" evidence="1">
    <location>
        <begin position="717"/>
        <end position="737"/>
    </location>
</feature>
<dbReference type="PANTHER" id="PTHR12205:SF0">
    <property type="entry name" value="CENTROMERE_KINETOCHORE PROTEIN ZW10 HOMOLOG"/>
    <property type="match status" value="1"/>
</dbReference>
<protein>
    <recommendedName>
        <fullName evidence="7">Centromere/kinetochore protein zw10-like protein</fullName>
    </recommendedName>
</protein>
<dbReference type="Pfam" id="PF20665">
    <property type="entry name" value="Zw10_middle"/>
    <property type="match status" value="1"/>
</dbReference>
<dbReference type="Pfam" id="PF22766">
    <property type="entry name" value="ZW10_C2"/>
    <property type="match status" value="1"/>
</dbReference>
<feature type="domain" description="Centromere/kinetochore protein zw10 middle" evidence="2">
    <location>
        <begin position="218"/>
        <end position="459"/>
    </location>
</feature>
<evidence type="ECO:0000313" key="6">
    <source>
        <dbReference type="Proteomes" id="UP001633002"/>
    </source>
</evidence>
<dbReference type="InterPro" id="IPR048344">
    <property type="entry name" value="Zw10_middle"/>
</dbReference>
<reference evidence="5 6" key="1">
    <citation type="submission" date="2024-09" db="EMBL/GenBank/DDBJ databases">
        <title>Chromosome-scale assembly of Riccia sorocarpa.</title>
        <authorList>
            <person name="Paukszto L."/>
        </authorList>
    </citation>
    <scope>NUCLEOTIDE SEQUENCE [LARGE SCALE GENOMIC DNA]</scope>
    <source>
        <strain evidence="5">LP-2024</strain>
        <tissue evidence="5">Aerial parts of the thallus</tissue>
    </source>
</reference>
<evidence type="ECO:0000256" key="1">
    <source>
        <dbReference type="SAM" id="MobiDB-lite"/>
    </source>
</evidence>
<accession>A0ABD3HNB2</accession>